<dbReference type="Pfam" id="PF07264">
    <property type="entry name" value="EI24"/>
    <property type="match status" value="1"/>
</dbReference>
<keyword evidence="4 5" id="KW-0472">Membrane</keyword>
<comment type="subcellular location">
    <subcellularLocation>
        <location evidence="1">Membrane</location>
        <topology evidence="1">Multi-pass membrane protein</topology>
    </subcellularLocation>
</comment>
<evidence type="ECO:0000256" key="5">
    <source>
        <dbReference type="SAM" id="Phobius"/>
    </source>
</evidence>
<dbReference type="NCBIfam" id="NF009407">
    <property type="entry name" value="PRK12768.1"/>
    <property type="match status" value="1"/>
</dbReference>
<evidence type="ECO:0000256" key="3">
    <source>
        <dbReference type="ARBA" id="ARBA00022989"/>
    </source>
</evidence>
<comment type="caution">
    <text evidence="6">The sequence shown here is derived from an EMBL/GenBank/DDBJ whole genome shotgun (WGS) entry which is preliminary data.</text>
</comment>
<keyword evidence="2 5" id="KW-0812">Transmembrane</keyword>
<evidence type="ECO:0000313" key="6">
    <source>
        <dbReference type="EMBL" id="MCW2309543.1"/>
    </source>
</evidence>
<feature type="transmembrane region" description="Helical" evidence="5">
    <location>
        <begin position="119"/>
        <end position="147"/>
    </location>
</feature>
<dbReference type="EMBL" id="JAOQNS010000013">
    <property type="protein sequence ID" value="MCW2309543.1"/>
    <property type="molecule type" value="Genomic_DNA"/>
</dbReference>
<protein>
    <submittedName>
        <fullName evidence="6">CysZ protein</fullName>
    </submittedName>
</protein>
<dbReference type="RefSeq" id="WP_264603122.1">
    <property type="nucleotide sequence ID" value="NZ_JAOQNS010000013.1"/>
</dbReference>
<evidence type="ECO:0000256" key="2">
    <source>
        <dbReference type="ARBA" id="ARBA00022692"/>
    </source>
</evidence>
<feature type="transmembrane region" description="Helical" evidence="5">
    <location>
        <begin position="181"/>
        <end position="210"/>
    </location>
</feature>
<reference evidence="7" key="1">
    <citation type="submission" date="2023-07" db="EMBL/GenBank/DDBJ databases">
        <title>Genome sequencing of Purple Non-Sulfur Bacteria from various extreme environments.</title>
        <authorList>
            <person name="Mayer M."/>
        </authorList>
    </citation>
    <scope>NUCLEOTIDE SEQUENCE [LARGE SCALE GENOMIC DNA]</scope>
    <source>
        <strain evidence="7">DSM 17935</strain>
    </source>
</reference>
<proteinExistence type="predicted"/>
<feature type="transmembrane region" description="Helical" evidence="5">
    <location>
        <begin position="58"/>
        <end position="86"/>
    </location>
</feature>
<evidence type="ECO:0000256" key="1">
    <source>
        <dbReference type="ARBA" id="ARBA00004141"/>
    </source>
</evidence>
<accession>A0ABT3HGL0</accession>
<dbReference type="Proteomes" id="UP001209755">
    <property type="component" value="Unassembled WGS sequence"/>
</dbReference>
<feature type="transmembrane region" description="Helical" evidence="5">
    <location>
        <begin position="20"/>
        <end position="46"/>
    </location>
</feature>
<gene>
    <name evidence="6" type="ORF">M2319_003899</name>
</gene>
<dbReference type="InterPro" id="IPR059112">
    <property type="entry name" value="CysZ/EI24"/>
</dbReference>
<keyword evidence="3 5" id="KW-1133">Transmembrane helix</keyword>
<sequence>MLSDAIDAFRDVFTPPFRGVLWKSLGLTLALLVALFIGAEAALGFFVDLSIPYVETIISIVAGLGLVVGLSFLIAPVASIFAGLFLDEVAEVVEETRFPGDPPGRAMPVMEGLWMAVKFTGVVIAVNLFVLLLLLIPGVNIVAFFIANGYLLGREYFEFAARRFRSETETKRLRKDNTGMIFVAGLIIAALMAVPILNLVTPLFAAAFMVRLHKRLPAAPAAASSDRVRMMP</sequence>
<name>A0ABT3HGL0_9HYPH</name>
<evidence type="ECO:0000313" key="7">
    <source>
        <dbReference type="Proteomes" id="UP001209755"/>
    </source>
</evidence>
<evidence type="ECO:0000256" key="4">
    <source>
        <dbReference type="ARBA" id="ARBA00023136"/>
    </source>
</evidence>
<keyword evidence="7" id="KW-1185">Reference proteome</keyword>
<organism evidence="6 7">
    <name type="scientific">Rhodobium gokarnense</name>
    <dbReference type="NCBI Taxonomy" id="364296"/>
    <lineage>
        <taxon>Bacteria</taxon>
        <taxon>Pseudomonadati</taxon>
        <taxon>Pseudomonadota</taxon>
        <taxon>Alphaproteobacteria</taxon>
        <taxon>Hyphomicrobiales</taxon>
        <taxon>Rhodobiaceae</taxon>
        <taxon>Rhodobium</taxon>
    </lineage>
</organism>